<dbReference type="AlphaFoldDB" id="A0A7W9PD35"/>
<protein>
    <submittedName>
        <fullName evidence="1">Uncharacterized protein</fullName>
    </submittedName>
</protein>
<comment type="caution">
    <text evidence="1">The sequence shown here is derived from an EMBL/GenBank/DDBJ whole genome shotgun (WGS) entry which is preliminary data.</text>
</comment>
<proteinExistence type="predicted"/>
<accession>A0A7W9PD35</accession>
<dbReference type="RefSeq" id="WP_157185319.1">
    <property type="nucleotide sequence ID" value="NZ_JACHIT010000001.1"/>
</dbReference>
<dbReference type="Proteomes" id="UP000540412">
    <property type="component" value="Unassembled WGS sequence"/>
</dbReference>
<dbReference type="EMBL" id="JACHIT010000001">
    <property type="protein sequence ID" value="MBB5913917.1"/>
    <property type="molecule type" value="Genomic_DNA"/>
</dbReference>
<organism evidence="1 2">
    <name type="scientific">Nocardia transvalensis</name>
    <dbReference type="NCBI Taxonomy" id="37333"/>
    <lineage>
        <taxon>Bacteria</taxon>
        <taxon>Bacillati</taxon>
        <taxon>Actinomycetota</taxon>
        <taxon>Actinomycetes</taxon>
        <taxon>Mycobacteriales</taxon>
        <taxon>Nocardiaceae</taxon>
        <taxon>Nocardia</taxon>
    </lineage>
</organism>
<evidence type="ECO:0000313" key="2">
    <source>
        <dbReference type="Proteomes" id="UP000540412"/>
    </source>
</evidence>
<name>A0A7W9PD35_9NOCA</name>
<keyword evidence="2" id="KW-1185">Reference proteome</keyword>
<reference evidence="1 2" key="1">
    <citation type="submission" date="2020-08" db="EMBL/GenBank/DDBJ databases">
        <title>Sequencing the genomes of 1000 actinobacteria strains.</title>
        <authorList>
            <person name="Klenk H.-P."/>
        </authorList>
    </citation>
    <scope>NUCLEOTIDE SEQUENCE [LARGE SCALE GENOMIC DNA]</scope>
    <source>
        <strain evidence="1 2">DSM 43582</strain>
    </source>
</reference>
<gene>
    <name evidence="1" type="ORF">BJY24_002784</name>
</gene>
<evidence type="ECO:0000313" key="1">
    <source>
        <dbReference type="EMBL" id="MBB5913917.1"/>
    </source>
</evidence>
<sequence length="306" mass="33472">MSTSIVRGATQGIDAEAETWLATTDLAGDRTAAMQLSRAVAPARYGFGTRRPLDLGSSDDQAHIVLELLRAKQVPTADAVDALALGSYGDRNPTTQRVSDDEIAHAKLITQAEADSLGLALSSAVALYRIDHHRGPTWQQAWAFDAVRDWWSAHLANTPPFKPIGRTAFATLHQKGWLASNQTVRSLCPGRRFYVRFFGDHVSRMAPDVVGLGVAQFISDYLRSSDRRNPTWADIAASAVDLKGVPLFFNTADARAQQLWLVTQGWVRLEDDGSLRHGDRAKAEARRPCGLKVKRCGARAVATEAR</sequence>